<feature type="transmembrane region" description="Helical" evidence="1">
    <location>
        <begin position="142"/>
        <end position="161"/>
    </location>
</feature>
<name>A0ABV9RLW1_9PSEU</name>
<feature type="transmembrane region" description="Helical" evidence="1">
    <location>
        <begin position="167"/>
        <end position="186"/>
    </location>
</feature>
<organism evidence="2 3">
    <name type="scientific">Actinomycetospora chibensis</name>
    <dbReference type="NCBI Taxonomy" id="663606"/>
    <lineage>
        <taxon>Bacteria</taxon>
        <taxon>Bacillati</taxon>
        <taxon>Actinomycetota</taxon>
        <taxon>Actinomycetes</taxon>
        <taxon>Pseudonocardiales</taxon>
        <taxon>Pseudonocardiaceae</taxon>
        <taxon>Actinomycetospora</taxon>
    </lineage>
</organism>
<dbReference type="Proteomes" id="UP001595909">
    <property type="component" value="Unassembled WGS sequence"/>
</dbReference>
<keyword evidence="1" id="KW-1133">Transmembrane helix</keyword>
<keyword evidence="1" id="KW-0472">Membrane</keyword>
<comment type="caution">
    <text evidence="2">The sequence shown here is derived from an EMBL/GenBank/DDBJ whole genome shotgun (WGS) entry which is preliminary data.</text>
</comment>
<reference evidence="3" key="1">
    <citation type="journal article" date="2019" name="Int. J. Syst. Evol. Microbiol.">
        <title>The Global Catalogue of Microorganisms (GCM) 10K type strain sequencing project: providing services to taxonomists for standard genome sequencing and annotation.</title>
        <authorList>
            <consortium name="The Broad Institute Genomics Platform"/>
            <consortium name="The Broad Institute Genome Sequencing Center for Infectious Disease"/>
            <person name="Wu L."/>
            <person name="Ma J."/>
        </authorList>
    </citation>
    <scope>NUCLEOTIDE SEQUENCE [LARGE SCALE GENOMIC DNA]</scope>
    <source>
        <strain evidence="3">CCUG 50347</strain>
    </source>
</reference>
<keyword evidence="3" id="KW-1185">Reference proteome</keyword>
<feature type="transmembrane region" description="Helical" evidence="1">
    <location>
        <begin position="217"/>
        <end position="241"/>
    </location>
</feature>
<gene>
    <name evidence="2" type="ORF">ACFPEL_18970</name>
</gene>
<evidence type="ECO:0000313" key="3">
    <source>
        <dbReference type="Proteomes" id="UP001595909"/>
    </source>
</evidence>
<dbReference type="InterPro" id="IPR006750">
    <property type="entry name" value="YdcZ"/>
</dbReference>
<evidence type="ECO:0000313" key="2">
    <source>
        <dbReference type="EMBL" id="MFC4834504.1"/>
    </source>
</evidence>
<feature type="transmembrane region" description="Helical" evidence="1">
    <location>
        <begin position="82"/>
        <end position="102"/>
    </location>
</feature>
<dbReference type="Pfam" id="PF04657">
    <property type="entry name" value="DMT_YdcZ"/>
    <property type="match status" value="2"/>
</dbReference>
<feature type="transmembrane region" description="Helical" evidence="1">
    <location>
        <begin position="312"/>
        <end position="331"/>
    </location>
</feature>
<accession>A0ABV9RLW1</accession>
<feature type="transmembrane region" description="Helical" evidence="1">
    <location>
        <begin position="280"/>
        <end position="300"/>
    </location>
</feature>
<protein>
    <submittedName>
        <fullName evidence="2">DMT family transporter</fullName>
    </submittedName>
</protein>
<proteinExistence type="predicted"/>
<keyword evidence="1" id="KW-0812">Transmembrane</keyword>
<dbReference type="EMBL" id="JBHSIM010000039">
    <property type="protein sequence ID" value="MFC4834504.1"/>
    <property type="molecule type" value="Genomic_DNA"/>
</dbReference>
<feature type="transmembrane region" description="Helical" evidence="1">
    <location>
        <begin position="40"/>
        <end position="61"/>
    </location>
</feature>
<dbReference type="PANTHER" id="PTHR34821:SF2">
    <property type="entry name" value="INNER MEMBRANE PROTEIN YDCZ"/>
    <property type="match status" value="1"/>
</dbReference>
<sequence>MAPQRSRTLIGLAGAFITGMFIVGQARVNAELGAELGDGIVAAVISFGLGLALLLILVALLRPGRRGLRRVGSARRRGTLRSWQLLGGLGGALLVAGQGVTAHVLGTALFTIAVVAGQSSGGLVVDRVGLGPAGPQATTPPRVVGALLMLGAVVLSVAPSVSSDAPVALALVPLAAGLAIATQQALNGRVAAAAGGAGTRTGDGADDAESDSFVASVLPAATINFVVGLIALVLAGIVAVLVLGPPNPLPSAWYLYLGGPFGAIFIGLGAWVVGQIGVLLLSLGAVAGQVVAALVLDLVLPSAAGTPGVTTVLGALLTLVAAAVAAAPWPLRRRGDRERTADLPS</sequence>
<dbReference type="PANTHER" id="PTHR34821">
    <property type="entry name" value="INNER MEMBRANE PROTEIN YDCZ"/>
    <property type="match status" value="1"/>
</dbReference>
<dbReference type="RefSeq" id="WP_274190660.1">
    <property type="nucleotide sequence ID" value="NZ_BAABHN010000039.1"/>
</dbReference>
<evidence type="ECO:0000256" key="1">
    <source>
        <dbReference type="SAM" id="Phobius"/>
    </source>
</evidence>
<feature type="transmembrane region" description="Helical" evidence="1">
    <location>
        <begin position="108"/>
        <end position="130"/>
    </location>
</feature>
<feature type="transmembrane region" description="Helical" evidence="1">
    <location>
        <begin position="253"/>
        <end position="273"/>
    </location>
</feature>